<dbReference type="InterPro" id="IPR002655">
    <property type="entry name" value="Acyl-CoA_oxidase_C"/>
</dbReference>
<evidence type="ECO:0000313" key="5">
    <source>
        <dbReference type="Proteomes" id="UP000789396"/>
    </source>
</evidence>
<reference evidence="4" key="1">
    <citation type="submission" date="2021-06" db="EMBL/GenBank/DDBJ databases">
        <authorList>
            <person name="Kallberg Y."/>
            <person name="Tangrot J."/>
            <person name="Rosling A."/>
        </authorList>
    </citation>
    <scope>NUCLEOTIDE SEQUENCE</scope>
    <source>
        <strain evidence="4">IN212</strain>
    </source>
</reference>
<evidence type="ECO:0000259" key="3">
    <source>
        <dbReference type="Pfam" id="PF01756"/>
    </source>
</evidence>
<gene>
    <name evidence="4" type="ORF">RFULGI_LOCUS11868</name>
</gene>
<dbReference type="AlphaFoldDB" id="A0A9N9IBE4"/>
<feature type="non-terminal residue" evidence="4">
    <location>
        <position position="173"/>
    </location>
</feature>
<protein>
    <submittedName>
        <fullName evidence="4">14289_t:CDS:1</fullName>
    </submittedName>
</protein>
<keyword evidence="5" id="KW-1185">Reference proteome</keyword>
<evidence type="ECO:0000256" key="1">
    <source>
        <dbReference type="ARBA" id="ARBA00006288"/>
    </source>
</evidence>
<comment type="caution">
    <text evidence="4">The sequence shown here is derived from an EMBL/GenBank/DDBJ whole genome shotgun (WGS) entry which is preliminary data.</text>
</comment>
<dbReference type="GO" id="GO:0003997">
    <property type="term" value="F:acyl-CoA oxidase activity"/>
    <property type="evidence" value="ECO:0007669"/>
    <property type="project" value="InterPro"/>
</dbReference>
<proteinExistence type="inferred from homology"/>
<dbReference type="SUPFAM" id="SSF47203">
    <property type="entry name" value="Acyl-CoA dehydrogenase C-terminal domain-like"/>
    <property type="match status" value="1"/>
</dbReference>
<keyword evidence="2" id="KW-0560">Oxidoreductase</keyword>
<name>A0A9N9IBE4_9GLOM</name>
<dbReference type="EMBL" id="CAJVPZ010026969">
    <property type="protein sequence ID" value="CAG8727246.1"/>
    <property type="molecule type" value="Genomic_DNA"/>
</dbReference>
<dbReference type="GO" id="GO:0071949">
    <property type="term" value="F:FAD binding"/>
    <property type="evidence" value="ECO:0007669"/>
    <property type="project" value="InterPro"/>
</dbReference>
<dbReference type="GO" id="GO:0033540">
    <property type="term" value="P:fatty acid beta-oxidation using acyl-CoA oxidase"/>
    <property type="evidence" value="ECO:0007669"/>
    <property type="project" value="TreeGrafter"/>
</dbReference>
<dbReference type="GO" id="GO:0005504">
    <property type="term" value="F:fatty acid binding"/>
    <property type="evidence" value="ECO:0007669"/>
    <property type="project" value="TreeGrafter"/>
</dbReference>
<dbReference type="InterPro" id="IPR012258">
    <property type="entry name" value="Acyl-CoA_oxidase"/>
</dbReference>
<dbReference type="OrthoDB" id="538336at2759"/>
<dbReference type="Proteomes" id="UP000789396">
    <property type="component" value="Unassembled WGS sequence"/>
</dbReference>
<evidence type="ECO:0000313" key="4">
    <source>
        <dbReference type="EMBL" id="CAG8727246.1"/>
    </source>
</evidence>
<dbReference type="GO" id="GO:0055088">
    <property type="term" value="P:lipid homeostasis"/>
    <property type="evidence" value="ECO:0007669"/>
    <property type="project" value="TreeGrafter"/>
</dbReference>
<dbReference type="Gene3D" id="1.20.140.10">
    <property type="entry name" value="Butyryl-CoA Dehydrogenase, subunit A, domain 3"/>
    <property type="match status" value="1"/>
</dbReference>
<sequence length="173" mass="19575">MEKCAAETLEDLLDAETQLGAFHHMYLQHLSDFDLSIEISAITHLHGYDGSKADHMIVIVHLSKAYCHYTTLINSHEGLQSVKKEQPAIYPIICALIDFYFVNTVLNQSGEFLIDGNYTPHHISLLKQEQKKLLNIIRPEAIGLVDAWEFSDNDLNSALGRGDGNVYNALYEW</sequence>
<dbReference type="GO" id="GO:0005777">
    <property type="term" value="C:peroxisome"/>
    <property type="evidence" value="ECO:0007669"/>
    <property type="project" value="InterPro"/>
</dbReference>
<dbReference type="PANTHER" id="PTHR10909:SF250">
    <property type="entry name" value="PEROXISOMAL ACYL-COENZYME A OXIDASE 1"/>
    <property type="match status" value="1"/>
</dbReference>
<comment type="similarity">
    <text evidence="1">Belongs to the acyl-CoA oxidase family.</text>
</comment>
<feature type="domain" description="Acyl-CoA oxidase C-terminal" evidence="3">
    <location>
        <begin position="16"/>
        <end position="173"/>
    </location>
</feature>
<dbReference type="InterPro" id="IPR036250">
    <property type="entry name" value="AcylCo_DH-like_C"/>
</dbReference>
<evidence type="ECO:0000256" key="2">
    <source>
        <dbReference type="ARBA" id="ARBA00023002"/>
    </source>
</evidence>
<dbReference type="Pfam" id="PF01756">
    <property type="entry name" value="ACOX"/>
    <property type="match status" value="1"/>
</dbReference>
<dbReference type="PANTHER" id="PTHR10909">
    <property type="entry name" value="ELECTRON TRANSPORT OXIDOREDUCTASE"/>
    <property type="match status" value="1"/>
</dbReference>
<organism evidence="4 5">
    <name type="scientific">Racocetra fulgida</name>
    <dbReference type="NCBI Taxonomy" id="60492"/>
    <lineage>
        <taxon>Eukaryota</taxon>
        <taxon>Fungi</taxon>
        <taxon>Fungi incertae sedis</taxon>
        <taxon>Mucoromycota</taxon>
        <taxon>Glomeromycotina</taxon>
        <taxon>Glomeromycetes</taxon>
        <taxon>Diversisporales</taxon>
        <taxon>Gigasporaceae</taxon>
        <taxon>Racocetra</taxon>
    </lineage>
</organism>
<accession>A0A9N9IBE4</accession>